<accession>A0ABW3MDM6</accession>
<evidence type="ECO:0000313" key="3">
    <source>
        <dbReference type="Proteomes" id="UP001597045"/>
    </source>
</evidence>
<reference evidence="3" key="1">
    <citation type="journal article" date="2019" name="Int. J. Syst. Evol. Microbiol.">
        <title>The Global Catalogue of Microorganisms (GCM) 10K type strain sequencing project: providing services to taxonomists for standard genome sequencing and annotation.</title>
        <authorList>
            <consortium name="The Broad Institute Genomics Platform"/>
            <consortium name="The Broad Institute Genome Sequencing Center for Infectious Disease"/>
            <person name="Wu L."/>
            <person name="Ma J."/>
        </authorList>
    </citation>
    <scope>NUCLEOTIDE SEQUENCE [LARGE SCALE GENOMIC DNA]</scope>
    <source>
        <strain evidence="3">JCM 31486</strain>
    </source>
</reference>
<evidence type="ECO:0000256" key="1">
    <source>
        <dbReference type="SAM" id="MobiDB-lite"/>
    </source>
</evidence>
<feature type="region of interest" description="Disordered" evidence="1">
    <location>
        <begin position="1"/>
        <end position="27"/>
    </location>
</feature>
<dbReference type="EMBL" id="JBHTIS010000920">
    <property type="protein sequence ID" value="MFD1047080.1"/>
    <property type="molecule type" value="Genomic_DNA"/>
</dbReference>
<comment type="caution">
    <text evidence="2">The sequence shown here is derived from an EMBL/GenBank/DDBJ whole genome shotgun (WGS) entry which is preliminary data.</text>
</comment>
<gene>
    <name evidence="2" type="ORF">ACFQ1S_16760</name>
</gene>
<organism evidence="2 3">
    <name type="scientific">Kibdelosporangium lantanae</name>
    <dbReference type="NCBI Taxonomy" id="1497396"/>
    <lineage>
        <taxon>Bacteria</taxon>
        <taxon>Bacillati</taxon>
        <taxon>Actinomycetota</taxon>
        <taxon>Actinomycetes</taxon>
        <taxon>Pseudonocardiales</taxon>
        <taxon>Pseudonocardiaceae</taxon>
        <taxon>Kibdelosporangium</taxon>
    </lineage>
</organism>
<protein>
    <submittedName>
        <fullName evidence="2">Uncharacterized protein</fullName>
    </submittedName>
</protein>
<evidence type="ECO:0000313" key="2">
    <source>
        <dbReference type="EMBL" id="MFD1047080.1"/>
    </source>
</evidence>
<proteinExistence type="predicted"/>
<sequence length="164" mass="18093">MDESLSAHEARPVQPRVTPDQRGPLGADGLGDVLGQAGDLLDLPRSQRAIGNLQNPMLNASIRTMTSEHIQAHNKIELPSDHSRPQLTMGIGPVVATHPEMRPNLTPRIRPRRRNIPIPLQRPQNTHPPSRLSPSHEPDPDPQSRRAPTGPTAWPRTQLARPLT</sequence>
<name>A0ABW3MDM6_9PSEU</name>
<feature type="compositionally biased region" description="Basic and acidic residues" evidence="1">
    <location>
        <begin position="134"/>
        <end position="144"/>
    </location>
</feature>
<feature type="compositionally biased region" description="Basic and acidic residues" evidence="1">
    <location>
        <begin position="1"/>
        <end position="11"/>
    </location>
</feature>
<feature type="region of interest" description="Disordered" evidence="1">
    <location>
        <begin position="77"/>
        <end position="164"/>
    </location>
</feature>
<keyword evidence="3" id="KW-1185">Reference proteome</keyword>
<feature type="non-terminal residue" evidence="2">
    <location>
        <position position="164"/>
    </location>
</feature>
<dbReference type="Proteomes" id="UP001597045">
    <property type="component" value="Unassembled WGS sequence"/>
</dbReference>